<feature type="compositionally biased region" description="Low complexity" evidence="1">
    <location>
        <begin position="18"/>
        <end position="29"/>
    </location>
</feature>
<keyword evidence="3" id="KW-1185">Reference proteome</keyword>
<dbReference type="EMBL" id="FOCM01000001">
    <property type="protein sequence ID" value="SEM84601.1"/>
    <property type="molecule type" value="Genomic_DNA"/>
</dbReference>
<sequence length="224" mass="24395">MTTSSDDSVIPIGRPRQADPAAPGSPDAAQRPDPFETLERYWLRVAAGRIMPHRDEIDPRALSGILDRVFLLERMAPGVARFRLAGERLNGLLDMDMRGLPLTSLFFPAARDGVNSSVRALFDDPARIDMTLDGPREGRRGRVAARLLILPLRDRDGAVTRAIGCLSAGGATIKAPQRFDIVAEARQTLLGYGTLPDPAVQATKNAPNPVRPARPYLRLVVDNS</sequence>
<protein>
    <submittedName>
        <fullName evidence="2">PAS domain-containing protein</fullName>
    </submittedName>
</protein>
<feature type="region of interest" description="Disordered" evidence="1">
    <location>
        <begin position="1"/>
        <end position="33"/>
    </location>
</feature>
<dbReference type="RefSeq" id="WP_091844217.1">
    <property type="nucleotide sequence ID" value="NZ_FOCM01000001.1"/>
</dbReference>
<accession>A0A1H8BNX5</accession>
<evidence type="ECO:0000313" key="2">
    <source>
        <dbReference type="EMBL" id="SEM84601.1"/>
    </source>
</evidence>
<gene>
    <name evidence="2" type="ORF">SAMN04488011_101674</name>
</gene>
<evidence type="ECO:0000313" key="3">
    <source>
        <dbReference type="Proteomes" id="UP000199372"/>
    </source>
</evidence>
<dbReference type="OrthoDB" id="8478628at2"/>
<dbReference type="AlphaFoldDB" id="A0A1H8BNX5"/>
<reference evidence="3" key="1">
    <citation type="submission" date="2016-10" db="EMBL/GenBank/DDBJ databases">
        <authorList>
            <person name="Varghese N."/>
            <person name="Submissions S."/>
        </authorList>
    </citation>
    <scope>NUCLEOTIDE SEQUENCE [LARGE SCALE GENOMIC DNA]</scope>
    <source>
        <strain evidence="3">DSM 26893</strain>
    </source>
</reference>
<dbReference type="Proteomes" id="UP000199372">
    <property type="component" value="Unassembled WGS sequence"/>
</dbReference>
<proteinExistence type="predicted"/>
<name>A0A1H8BNX5_9RHOB</name>
<dbReference type="Pfam" id="PF07310">
    <property type="entry name" value="PAS_5"/>
    <property type="match status" value="1"/>
</dbReference>
<organism evidence="2 3">
    <name type="scientific">Palleronia pelagia</name>
    <dbReference type="NCBI Taxonomy" id="387096"/>
    <lineage>
        <taxon>Bacteria</taxon>
        <taxon>Pseudomonadati</taxon>
        <taxon>Pseudomonadota</taxon>
        <taxon>Alphaproteobacteria</taxon>
        <taxon>Rhodobacterales</taxon>
        <taxon>Roseobacteraceae</taxon>
        <taxon>Palleronia</taxon>
    </lineage>
</organism>
<dbReference type="InterPro" id="IPR009922">
    <property type="entry name" value="DUF1457"/>
</dbReference>
<evidence type="ECO:0000256" key="1">
    <source>
        <dbReference type="SAM" id="MobiDB-lite"/>
    </source>
</evidence>